<keyword evidence="2" id="KW-1185">Reference proteome</keyword>
<dbReference type="AlphaFoldDB" id="A0A7X1E4Z9"/>
<organism evidence="1 2">
    <name type="scientific">Puniceicoccus vermicola</name>
    <dbReference type="NCBI Taxonomy" id="388746"/>
    <lineage>
        <taxon>Bacteria</taxon>
        <taxon>Pseudomonadati</taxon>
        <taxon>Verrucomicrobiota</taxon>
        <taxon>Opitutia</taxon>
        <taxon>Puniceicoccales</taxon>
        <taxon>Puniceicoccaceae</taxon>
        <taxon>Puniceicoccus</taxon>
    </lineage>
</organism>
<gene>
    <name evidence="1" type="ORF">H5P30_12525</name>
</gene>
<dbReference type="RefSeq" id="WP_185693266.1">
    <property type="nucleotide sequence ID" value="NZ_JACHVA010000101.1"/>
</dbReference>
<sequence>MSLGITTVLSGQSESDSVSVSFYVYLWPSYSGFAGKSHANFEEYSAAEELGSGRILKANKYKLPLLYASGVDEDGVLEDPEQVELRLGRLSALQSYSGPGTLYFYLPKNMGDGVDGAPQSIGSVTLDPAVKKFIILLIRTGESSYRLLPVPYPEVDGADKVNFAYNLTSDSIGCTMGVDHYQLEPMQSVVLDSKIVDTYFEMILVAARDSEGKWERKLSRKYPREDAEDTLFLVFNRDGNREHFDLMRIKIGR</sequence>
<dbReference type="Proteomes" id="UP000525652">
    <property type="component" value="Unassembled WGS sequence"/>
</dbReference>
<dbReference type="EMBL" id="JACHVA010000101">
    <property type="protein sequence ID" value="MBC2602599.1"/>
    <property type="molecule type" value="Genomic_DNA"/>
</dbReference>
<reference evidence="1 2" key="1">
    <citation type="submission" date="2020-07" db="EMBL/GenBank/DDBJ databases">
        <authorList>
            <person name="Feng X."/>
        </authorList>
    </citation>
    <scope>NUCLEOTIDE SEQUENCE [LARGE SCALE GENOMIC DNA]</scope>
    <source>
        <strain evidence="1 2">JCM14086</strain>
    </source>
</reference>
<evidence type="ECO:0000313" key="2">
    <source>
        <dbReference type="Proteomes" id="UP000525652"/>
    </source>
</evidence>
<evidence type="ECO:0000313" key="1">
    <source>
        <dbReference type="EMBL" id="MBC2602599.1"/>
    </source>
</evidence>
<name>A0A7X1E4Z9_9BACT</name>
<comment type="caution">
    <text evidence="1">The sequence shown here is derived from an EMBL/GenBank/DDBJ whole genome shotgun (WGS) entry which is preliminary data.</text>
</comment>
<proteinExistence type="predicted"/>
<accession>A0A7X1E4Z9</accession>
<protein>
    <submittedName>
        <fullName evidence="1">Uncharacterized protein</fullName>
    </submittedName>
</protein>